<reference evidence="2 3" key="1">
    <citation type="submission" date="2019-12" db="EMBL/GenBank/DDBJ databases">
        <title>The whole genome sequencing of a strain isolated from a Mars analog, Dalangtan Playa.</title>
        <authorList>
            <person name="Huang T."/>
        </authorList>
    </citation>
    <scope>NUCLEOTIDE SEQUENCE [LARGE SCALE GENOMIC DNA]</scope>
    <source>
        <strain evidence="2 3">DP4-553-S</strain>
    </source>
</reference>
<evidence type="ECO:0000256" key="1">
    <source>
        <dbReference type="SAM" id="Phobius"/>
    </source>
</evidence>
<dbReference type="EMBL" id="CP046956">
    <property type="protein sequence ID" value="QTM98281.1"/>
    <property type="molecule type" value="Genomic_DNA"/>
</dbReference>
<dbReference type="InterPro" id="IPR025032">
    <property type="entry name" value="DUF3949"/>
</dbReference>
<protein>
    <submittedName>
        <fullName evidence="2">DUF3949 domain-containing protein</fullName>
    </submittedName>
</protein>
<keyword evidence="1" id="KW-1133">Transmembrane helix</keyword>
<evidence type="ECO:0000313" key="2">
    <source>
        <dbReference type="EMBL" id="QTM98281.1"/>
    </source>
</evidence>
<name>A0ABX7VNV8_9BACI</name>
<dbReference type="Proteomes" id="UP000665043">
    <property type="component" value="Chromosome"/>
</dbReference>
<proteinExistence type="predicted"/>
<accession>A0ABX7VNV8</accession>
<gene>
    <name evidence="2" type="ORF">ERJ70_02485</name>
</gene>
<feature type="transmembrane region" description="Helical" evidence="1">
    <location>
        <begin position="6"/>
        <end position="27"/>
    </location>
</feature>
<keyword evidence="1" id="KW-0812">Transmembrane</keyword>
<evidence type="ECO:0000313" key="3">
    <source>
        <dbReference type="Proteomes" id="UP000665043"/>
    </source>
</evidence>
<dbReference type="RefSeq" id="WP_209366939.1">
    <property type="nucleotide sequence ID" value="NZ_CP046956.1"/>
</dbReference>
<organism evidence="2 3">
    <name type="scientific">Sediminibacillus dalangtanensis</name>
    <dbReference type="NCBI Taxonomy" id="2729421"/>
    <lineage>
        <taxon>Bacteria</taxon>
        <taxon>Bacillati</taxon>
        <taxon>Bacillota</taxon>
        <taxon>Bacilli</taxon>
        <taxon>Bacillales</taxon>
        <taxon>Bacillaceae</taxon>
        <taxon>Sediminibacillus</taxon>
    </lineage>
</organism>
<dbReference type="Pfam" id="PF13133">
    <property type="entry name" value="DUF3949"/>
    <property type="match status" value="1"/>
</dbReference>
<sequence>MWTLFLVLICILVVATVVMVPLQVRYLKAMKEEMERKRLSQQEYFDKIPVQEEMLHATARGIPFIIPANFIAWLWLK</sequence>
<keyword evidence="1" id="KW-0472">Membrane</keyword>
<feature type="transmembrane region" description="Helical" evidence="1">
    <location>
        <begin position="57"/>
        <end position="76"/>
    </location>
</feature>
<keyword evidence="3" id="KW-1185">Reference proteome</keyword>